<evidence type="ECO:0000313" key="8">
    <source>
        <dbReference type="EMBL" id="RHW48537.1"/>
    </source>
</evidence>
<evidence type="ECO:0000256" key="6">
    <source>
        <dbReference type="SAM" id="Phobius"/>
    </source>
</evidence>
<feature type="transmembrane region" description="Helical" evidence="6">
    <location>
        <begin position="109"/>
        <end position="126"/>
    </location>
</feature>
<evidence type="ECO:0000256" key="5">
    <source>
        <dbReference type="ARBA" id="ARBA00023136"/>
    </source>
</evidence>
<keyword evidence="5 6" id="KW-0472">Membrane</keyword>
<accession>A0A3R6XTH9</accession>
<evidence type="ECO:0000313" key="9">
    <source>
        <dbReference type="Proteomes" id="UP000284822"/>
    </source>
</evidence>
<dbReference type="PANTHER" id="PTHR38459">
    <property type="entry name" value="PROPHAGE BACTOPRENOL-LINKED GLUCOSE TRANSLOCASE HOMOLOG"/>
    <property type="match status" value="1"/>
</dbReference>
<feature type="transmembrane region" description="Helical" evidence="6">
    <location>
        <begin position="12"/>
        <end position="33"/>
    </location>
</feature>
<evidence type="ECO:0000256" key="1">
    <source>
        <dbReference type="ARBA" id="ARBA00004141"/>
    </source>
</evidence>
<sequence length="135" mass="15710">MKNLIKKYWDVISYLIFGGLTTLINLLVFYELYTWHHILGYQAANVIAWLLSVIFAYLTNKQFVFNSHQSSKKAVLKELESFFFFRFLSLIIDMGILKVGIGIMQANSLIVKLLDNIIVVIANYVFSKVFIFKEK</sequence>
<feature type="domain" description="GtrA/DPMS transmembrane" evidence="7">
    <location>
        <begin position="14"/>
        <end position="132"/>
    </location>
</feature>
<evidence type="ECO:0000259" key="7">
    <source>
        <dbReference type="Pfam" id="PF04138"/>
    </source>
</evidence>
<dbReference type="Proteomes" id="UP000284822">
    <property type="component" value="Unassembled WGS sequence"/>
</dbReference>
<dbReference type="Pfam" id="PF04138">
    <property type="entry name" value="GtrA_DPMS_TM"/>
    <property type="match status" value="1"/>
</dbReference>
<dbReference type="GO" id="GO:0000271">
    <property type="term" value="P:polysaccharide biosynthetic process"/>
    <property type="evidence" value="ECO:0007669"/>
    <property type="project" value="InterPro"/>
</dbReference>
<feature type="transmembrane region" description="Helical" evidence="6">
    <location>
        <begin position="81"/>
        <end position="103"/>
    </location>
</feature>
<comment type="similarity">
    <text evidence="2">Belongs to the GtrA family.</text>
</comment>
<gene>
    <name evidence="8" type="ORF">DS832_01355</name>
</gene>
<dbReference type="PANTHER" id="PTHR38459:SF5">
    <property type="entry name" value="CELL WALL TEICHOIC ACID GLYCOSYLATION PROTEIN GTCA"/>
    <property type="match status" value="1"/>
</dbReference>
<reference evidence="8 9" key="1">
    <citation type="submission" date="2018-07" db="EMBL/GenBank/DDBJ databases">
        <title>Genome sequences of six Lactobacillus spp. isolated from bumble bee guts.</title>
        <authorList>
            <person name="Motta E.V.S."/>
            <person name="Moran N.A."/>
        </authorList>
    </citation>
    <scope>NUCLEOTIDE SEQUENCE [LARGE SCALE GENOMIC DNA]</scope>
    <source>
        <strain evidence="8 9">LV-8.1</strain>
    </source>
</reference>
<dbReference type="AlphaFoldDB" id="A0A3R6XTH9"/>
<comment type="caution">
    <text evidence="8">The sequence shown here is derived from an EMBL/GenBank/DDBJ whole genome shotgun (WGS) entry which is preliminary data.</text>
</comment>
<proteinExistence type="inferred from homology"/>
<organism evidence="8 9">
    <name type="scientific">Bombilactobacillus bombi</name>
    <dbReference type="NCBI Taxonomy" id="1303590"/>
    <lineage>
        <taxon>Bacteria</taxon>
        <taxon>Bacillati</taxon>
        <taxon>Bacillota</taxon>
        <taxon>Bacilli</taxon>
        <taxon>Lactobacillales</taxon>
        <taxon>Lactobacillaceae</taxon>
        <taxon>Bombilactobacillus</taxon>
    </lineage>
</organism>
<protein>
    <submittedName>
        <fullName evidence="8">GtrA family protein</fullName>
    </submittedName>
</protein>
<dbReference type="RefSeq" id="WP_118910035.1">
    <property type="nucleotide sequence ID" value="NZ_QOCS01000004.1"/>
</dbReference>
<keyword evidence="3 6" id="KW-0812">Transmembrane</keyword>
<dbReference type="EMBL" id="QOCS01000004">
    <property type="protein sequence ID" value="RHW48537.1"/>
    <property type="molecule type" value="Genomic_DNA"/>
</dbReference>
<dbReference type="InterPro" id="IPR051401">
    <property type="entry name" value="GtrA_CellWall_Glycosyl"/>
</dbReference>
<dbReference type="GO" id="GO:0005886">
    <property type="term" value="C:plasma membrane"/>
    <property type="evidence" value="ECO:0007669"/>
    <property type="project" value="TreeGrafter"/>
</dbReference>
<dbReference type="InterPro" id="IPR007267">
    <property type="entry name" value="GtrA_DPMS_TM"/>
</dbReference>
<evidence type="ECO:0000256" key="4">
    <source>
        <dbReference type="ARBA" id="ARBA00022989"/>
    </source>
</evidence>
<comment type="subcellular location">
    <subcellularLocation>
        <location evidence="1">Membrane</location>
        <topology evidence="1">Multi-pass membrane protein</topology>
    </subcellularLocation>
</comment>
<evidence type="ECO:0000256" key="2">
    <source>
        <dbReference type="ARBA" id="ARBA00009399"/>
    </source>
</evidence>
<name>A0A3R6XTH9_9LACO</name>
<keyword evidence="4 6" id="KW-1133">Transmembrane helix</keyword>
<feature type="transmembrane region" description="Helical" evidence="6">
    <location>
        <begin position="39"/>
        <end position="60"/>
    </location>
</feature>
<evidence type="ECO:0000256" key="3">
    <source>
        <dbReference type="ARBA" id="ARBA00022692"/>
    </source>
</evidence>